<organism evidence="2 3">
    <name type="scientific">Pandoravirus japonicus</name>
    <dbReference type="NCBI Taxonomy" id="2823154"/>
    <lineage>
        <taxon>Viruses</taxon>
        <taxon>Pandoravirus</taxon>
    </lineage>
</organism>
<evidence type="ECO:0000313" key="2">
    <source>
        <dbReference type="EMBL" id="BCU03404.1"/>
    </source>
</evidence>
<feature type="region of interest" description="Disordered" evidence="1">
    <location>
        <begin position="1"/>
        <end position="27"/>
    </location>
</feature>
<accession>A0A811BN12</accession>
<feature type="compositionally biased region" description="Basic residues" evidence="1">
    <location>
        <begin position="1"/>
        <end position="10"/>
    </location>
</feature>
<feature type="region of interest" description="Disordered" evidence="1">
    <location>
        <begin position="63"/>
        <end position="85"/>
    </location>
</feature>
<protein>
    <submittedName>
        <fullName evidence="2">Uncharacterized protein</fullName>
    </submittedName>
</protein>
<name>A0A811BN12_9VIRU</name>
<reference evidence="2" key="1">
    <citation type="submission" date="2021-04" db="EMBL/GenBank/DDBJ databases">
        <title>Draft Genome Sequence of Pandoravirus japonicus, Isolated from the Sabaishi River of Niigata, Japan.</title>
        <authorList>
            <person name="Hosokawa N."/>
            <person name="Takahashi H."/>
            <person name="Aoki K."/>
            <person name="Takemura M."/>
        </authorList>
    </citation>
    <scope>NUCLEOTIDE SEQUENCE</scope>
</reference>
<dbReference type="EMBL" id="LC625835">
    <property type="protein sequence ID" value="BCU03404.1"/>
    <property type="molecule type" value="Genomic_DNA"/>
</dbReference>
<dbReference type="Proteomes" id="UP001253637">
    <property type="component" value="Segment"/>
</dbReference>
<proteinExistence type="predicted"/>
<evidence type="ECO:0000256" key="1">
    <source>
        <dbReference type="SAM" id="MobiDB-lite"/>
    </source>
</evidence>
<sequence length="85" mass="9277">MDRSGRGRLGHRQELNPPTLSSESSIDRAQIVFRGKMRTQTRSAASFERNLLTIQKTASAGSIPFRGRIGRGPFSVGQATARPGH</sequence>
<evidence type="ECO:0000313" key="3">
    <source>
        <dbReference type="Proteomes" id="UP001253637"/>
    </source>
</evidence>